<feature type="transmembrane region" description="Helical" evidence="6">
    <location>
        <begin position="14"/>
        <end position="36"/>
    </location>
</feature>
<sequence length="849" mass="94661">MTESLITHMLYPKAIILMLASCLVLTWVSFFCRSLYSDRGSKSIGDYTFYIIYTIGLFFWILSNAYFHTGFLPLYSNEVATIMAIFANISAYIAFAAAYVFSCRLRASISRKPTPKWQYAVLACFTAFATVVNFVPGLTIIDVTVTAPSQFIIEFGPYTKGFFSVLISLVVLTFINLLYLRKASSRLGQTKINYMIAGIAIFMVSTAIIQLGFTYILNDFSLTWLPPALSISEMFFVGYALLTSRFYSSKYIAFIALSVIGTSAVFALPLSSVTLMFSSYNEMILAAALCILVGLSWAKVSYIVKRVIARVLYGSPYTPVEQILALERDFQHSTRNAIEKLAELLNIPQEKLQLVTNNYQDVAYANYLSSKKSILIVDEIANELSDSKSSIDERLSELHTKMHSSNTALVLPLYDHDSTVSHLLVSPHKKDGSLFSNEEISALQQVFSKVQSYINADRKVSQSQALANSIAHEMRNPLAQVQLQFEHLKLQVTSGDSLQSILGSIDKGSAAILRGRQLIDIILREVSDSSLQQEPASPNSISYALSTALGRYGFENEQVRQRVHFTDSDDFIANINDTLFSFVVFNLLRNAIYYFDSYPDSQIEITLQKGDHENCILFRDTGPGIEPTLRYKIFDDFFTHNKSGGSGLGLGYCQRVMEAFGGRIECISELDEFTEFQLYFPVVSIGSTISPPIPSTGSPDRYALHSSFSEPAPVDSTTAVDVTKKTILIVDDKEVQRALVKIYLEQLDINVIQANNGETAVSVFRSNDVDLVLMDIQMPKMNGFEASELIKEISPTTPIVALSGESSTYDLNRIDQLMDGRLEKPTTKQALESMITHLLAQKAQQQTVH</sequence>
<name>A0A9X3CEQ5_9VIBR</name>
<feature type="transmembrane region" description="Helical" evidence="6">
    <location>
        <begin position="48"/>
        <end position="67"/>
    </location>
</feature>
<feature type="transmembrane region" description="Helical" evidence="6">
    <location>
        <begin position="79"/>
        <end position="101"/>
    </location>
</feature>
<organism evidence="9 10">
    <name type="scientific">Vibrio paucivorans</name>
    <dbReference type="NCBI Taxonomy" id="2829489"/>
    <lineage>
        <taxon>Bacteria</taxon>
        <taxon>Pseudomonadati</taxon>
        <taxon>Pseudomonadota</taxon>
        <taxon>Gammaproteobacteria</taxon>
        <taxon>Vibrionales</taxon>
        <taxon>Vibrionaceae</taxon>
        <taxon>Vibrio</taxon>
    </lineage>
</organism>
<dbReference type="SMART" id="SM00387">
    <property type="entry name" value="HATPase_c"/>
    <property type="match status" value="1"/>
</dbReference>
<dbReference type="SUPFAM" id="SSF55874">
    <property type="entry name" value="ATPase domain of HSP90 chaperone/DNA topoisomerase II/histidine kinase"/>
    <property type="match status" value="1"/>
</dbReference>
<dbReference type="SUPFAM" id="SSF47384">
    <property type="entry name" value="Homodimeric domain of signal transducing histidine kinase"/>
    <property type="match status" value="1"/>
</dbReference>
<keyword evidence="3 5" id="KW-0597">Phosphoprotein</keyword>
<evidence type="ECO:0000259" key="7">
    <source>
        <dbReference type="PROSITE" id="PS50109"/>
    </source>
</evidence>
<gene>
    <name evidence="9" type="ORF">MD483_11015</name>
</gene>
<dbReference type="RefSeq" id="WP_265687717.1">
    <property type="nucleotide sequence ID" value="NZ_JAKRRX010000054.1"/>
</dbReference>
<evidence type="ECO:0000256" key="2">
    <source>
        <dbReference type="ARBA" id="ARBA00012438"/>
    </source>
</evidence>
<dbReference type="CDD" id="cd17546">
    <property type="entry name" value="REC_hyHK_CKI1_RcsC-like"/>
    <property type="match status" value="1"/>
</dbReference>
<dbReference type="SUPFAM" id="SSF52172">
    <property type="entry name" value="CheY-like"/>
    <property type="match status" value="1"/>
</dbReference>
<keyword evidence="9" id="KW-0808">Transferase</keyword>
<feature type="modified residue" description="4-aspartylphosphate" evidence="5">
    <location>
        <position position="775"/>
    </location>
</feature>
<evidence type="ECO:0000259" key="8">
    <source>
        <dbReference type="PROSITE" id="PS50110"/>
    </source>
</evidence>
<dbReference type="Gene3D" id="1.10.287.130">
    <property type="match status" value="1"/>
</dbReference>
<dbReference type="InterPro" id="IPR004358">
    <property type="entry name" value="Sig_transdc_His_kin-like_C"/>
</dbReference>
<evidence type="ECO:0000313" key="9">
    <source>
        <dbReference type="EMBL" id="MCW8334351.1"/>
    </source>
</evidence>
<keyword evidence="6" id="KW-0472">Membrane</keyword>
<keyword evidence="6" id="KW-0812">Transmembrane</keyword>
<feature type="domain" description="Response regulatory" evidence="8">
    <location>
        <begin position="726"/>
        <end position="839"/>
    </location>
</feature>
<comment type="caution">
    <text evidence="9">The sequence shown here is derived from an EMBL/GenBank/DDBJ whole genome shotgun (WGS) entry which is preliminary data.</text>
</comment>
<dbReference type="Pfam" id="PF02518">
    <property type="entry name" value="HATPase_c"/>
    <property type="match status" value="1"/>
</dbReference>
<feature type="transmembrane region" description="Helical" evidence="6">
    <location>
        <begin position="121"/>
        <end position="141"/>
    </location>
</feature>
<dbReference type="InterPro" id="IPR003661">
    <property type="entry name" value="HisK_dim/P_dom"/>
</dbReference>
<dbReference type="InterPro" id="IPR005467">
    <property type="entry name" value="His_kinase_dom"/>
</dbReference>
<reference evidence="9" key="1">
    <citation type="submission" date="2022-02" db="EMBL/GenBank/DDBJ databases">
        <title>Vibrio sp. nov., a new bacterium isolated from Bohai sea, China.</title>
        <authorList>
            <person name="Yuan Y."/>
        </authorList>
    </citation>
    <scope>NUCLEOTIDE SEQUENCE</scope>
    <source>
        <strain evidence="9">DBSS07</strain>
    </source>
</reference>
<dbReference type="GO" id="GO:0016787">
    <property type="term" value="F:hydrolase activity"/>
    <property type="evidence" value="ECO:0007669"/>
    <property type="project" value="UniProtKB-KW"/>
</dbReference>
<dbReference type="SMART" id="SM00448">
    <property type="entry name" value="REC"/>
    <property type="match status" value="1"/>
</dbReference>
<feature type="transmembrane region" description="Helical" evidence="6">
    <location>
        <begin position="192"/>
        <end position="217"/>
    </location>
</feature>
<evidence type="ECO:0000256" key="3">
    <source>
        <dbReference type="ARBA" id="ARBA00022553"/>
    </source>
</evidence>
<dbReference type="InterPro" id="IPR011006">
    <property type="entry name" value="CheY-like_superfamily"/>
</dbReference>
<dbReference type="PRINTS" id="PR00344">
    <property type="entry name" value="BCTRLSENSOR"/>
</dbReference>
<keyword evidence="6" id="KW-1133">Transmembrane helix</keyword>
<dbReference type="InterPro" id="IPR003594">
    <property type="entry name" value="HATPase_dom"/>
</dbReference>
<feature type="transmembrane region" description="Helical" evidence="6">
    <location>
        <begin position="254"/>
        <end position="277"/>
    </location>
</feature>
<dbReference type="GO" id="GO:0000155">
    <property type="term" value="F:phosphorelay sensor kinase activity"/>
    <property type="evidence" value="ECO:0007669"/>
    <property type="project" value="InterPro"/>
</dbReference>
<comment type="catalytic activity">
    <reaction evidence="1">
        <text>ATP + protein L-histidine = ADP + protein N-phospho-L-histidine.</text>
        <dbReference type="EC" id="2.7.13.3"/>
    </reaction>
</comment>
<dbReference type="PANTHER" id="PTHR43547:SF2">
    <property type="entry name" value="HYBRID SIGNAL TRANSDUCTION HISTIDINE KINASE C"/>
    <property type="match status" value="1"/>
</dbReference>
<feature type="transmembrane region" description="Helical" evidence="6">
    <location>
        <begin position="161"/>
        <end position="180"/>
    </location>
</feature>
<keyword evidence="4" id="KW-0378">Hydrolase</keyword>
<dbReference type="Proteomes" id="UP001155586">
    <property type="component" value="Unassembled WGS sequence"/>
</dbReference>
<dbReference type="Gene3D" id="3.40.50.2300">
    <property type="match status" value="1"/>
</dbReference>
<dbReference type="Gene3D" id="3.30.565.10">
    <property type="entry name" value="Histidine kinase-like ATPase, C-terminal domain"/>
    <property type="match status" value="1"/>
</dbReference>
<accession>A0A9X3CEQ5</accession>
<evidence type="ECO:0000313" key="10">
    <source>
        <dbReference type="Proteomes" id="UP001155586"/>
    </source>
</evidence>
<protein>
    <recommendedName>
        <fullName evidence="2">histidine kinase</fullName>
        <ecNumber evidence="2">2.7.13.3</ecNumber>
    </recommendedName>
</protein>
<dbReference type="AlphaFoldDB" id="A0A9X3CEQ5"/>
<evidence type="ECO:0000256" key="4">
    <source>
        <dbReference type="ARBA" id="ARBA00022801"/>
    </source>
</evidence>
<keyword evidence="9" id="KW-0418">Kinase</keyword>
<dbReference type="PROSITE" id="PS50110">
    <property type="entry name" value="RESPONSE_REGULATORY"/>
    <property type="match status" value="1"/>
</dbReference>
<dbReference type="CDD" id="cd00082">
    <property type="entry name" value="HisKA"/>
    <property type="match status" value="1"/>
</dbReference>
<feature type="domain" description="Histidine kinase" evidence="7">
    <location>
        <begin position="469"/>
        <end position="684"/>
    </location>
</feature>
<keyword evidence="10" id="KW-1185">Reference proteome</keyword>
<proteinExistence type="predicted"/>
<evidence type="ECO:0000256" key="5">
    <source>
        <dbReference type="PROSITE-ProRule" id="PRU00169"/>
    </source>
</evidence>
<dbReference type="InterPro" id="IPR001789">
    <property type="entry name" value="Sig_transdc_resp-reg_receiver"/>
</dbReference>
<evidence type="ECO:0000256" key="1">
    <source>
        <dbReference type="ARBA" id="ARBA00000085"/>
    </source>
</evidence>
<dbReference type="EMBL" id="JAKRRX010000054">
    <property type="protein sequence ID" value="MCW8334351.1"/>
    <property type="molecule type" value="Genomic_DNA"/>
</dbReference>
<dbReference type="InterPro" id="IPR036097">
    <property type="entry name" value="HisK_dim/P_sf"/>
</dbReference>
<dbReference type="PANTHER" id="PTHR43547">
    <property type="entry name" value="TWO-COMPONENT HISTIDINE KINASE"/>
    <property type="match status" value="1"/>
</dbReference>
<evidence type="ECO:0000256" key="6">
    <source>
        <dbReference type="SAM" id="Phobius"/>
    </source>
</evidence>
<dbReference type="Pfam" id="PF00072">
    <property type="entry name" value="Response_reg"/>
    <property type="match status" value="1"/>
</dbReference>
<dbReference type="EC" id="2.7.13.3" evidence="2"/>
<dbReference type="InterPro" id="IPR036890">
    <property type="entry name" value="HATPase_C_sf"/>
</dbReference>
<feature type="transmembrane region" description="Helical" evidence="6">
    <location>
        <begin position="223"/>
        <end position="242"/>
    </location>
</feature>
<dbReference type="PROSITE" id="PS50109">
    <property type="entry name" value="HIS_KIN"/>
    <property type="match status" value="1"/>
</dbReference>